<protein>
    <submittedName>
        <fullName evidence="1">Glycosyl transferase family 2</fullName>
    </submittedName>
</protein>
<dbReference type="STRING" id="453582.SAMN05421580_11712"/>
<dbReference type="Proteomes" id="UP000186221">
    <property type="component" value="Unassembled WGS sequence"/>
</dbReference>
<gene>
    <name evidence="1" type="ORF">SAMN05421580_11712</name>
</gene>
<name>A0A1N7QF15_9RHOB</name>
<dbReference type="InterPro" id="IPR029044">
    <property type="entry name" value="Nucleotide-diphossugar_trans"/>
</dbReference>
<accession>A0A1N7QF15</accession>
<dbReference type="OrthoDB" id="3010234at2"/>
<dbReference type="GO" id="GO:0016740">
    <property type="term" value="F:transferase activity"/>
    <property type="evidence" value="ECO:0007669"/>
    <property type="project" value="UniProtKB-KW"/>
</dbReference>
<proteinExistence type="predicted"/>
<evidence type="ECO:0000313" key="2">
    <source>
        <dbReference type="Proteomes" id="UP000186221"/>
    </source>
</evidence>
<dbReference type="EMBL" id="FTOG01000017">
    <property type="protein sequence ID" value="SIT21359.1"/>
    <property type="molecule type" value="Genomic_DNA"/>
</dbReference>
<dbReference type="SUPFAM" id="SSF53448">
    <property type="entry name" value="Nucleotide-diphospho-sugar transferases"/>
    <property type="match status" value="1"/>
</dbReference>
<dbReference type="Pfam" id="PF13704">
    <property type="entry name" value="Glyco_tranf_2_4"/>
    <property type="match status" value="1"/>
</dbReference>
<sequence length="340" mass="38856">MGAFSKLRARYRLRLKRRRLLWRALRARHALRRVENRTAILKPEDILLFATMRNEALRLPYFLQHYRALGVAHFLIVVNDSSDGTLELLRHAPDVSVWSTQASYRASRFGMDWISWLLLHYGKRHWCLTVDADELLVYPGCETQKLQQLTAWLEAQGANSFGALMLDLYPPGPLSTAHSDPGDDPTKALPLYDAQGYTWEQQARFGNISIRGGPRKRCFFTDRPELAPHLHKIPLVKWNWRYAYVSSTHVALPRRLNRAFDARLNLPTGVLLHTKFLEGAPERAKSEQLRGEHFTHCKDYDAYYAGVAADPDLSTAESCSYRGPQGLVEDGLMTPGAWKA</sequence>
<organism evidence="1 2">
    <name type="scientific">Rhodobacter aestuarii</name>
    <dbReference type="NCBI Taxonomy" id="453582"/>
    <lineage>
        <taxon>Bacteria</taxon>
        <taxon>Pseudomonadati</taxon>
        <taxon>Pseudomonadota</taxon>
        <taxon>Alphaproteobacteria</taxon>
        <taxon>Rhodobacterales</taxon>
        <taxon>Rhodobacter group</taxon>
        <taxon>Rhodobacter</taxon>
    </lineage>
</organism>
<dbReference type="AlphaFoldDB" id="A0A1N7QF15"/>
<keyword evidence="1" id="KW-0808">Transferase</keyword>
<evidence type="ECO:0000313" key="1">
    <source>
        <dbReference type="EMBL" id="SIT21359.1"/>
    </source>
</evidence>
<reference evidence="2" key="1">
    <citation type="submission" date="2017-01" db="EMBL/GenBank/DDBJ databases">
        <authorList>
            <person name="Varghese N."/>
            <person name="Submissions S."/>
        </authorList>
    </citation>
    <scope>NUCLEOTIDE SEQUENCE [LARGE SCALE GENOMIC DNA]</scope>
    <source>
        <strain evidence="2">DSM 19945</strain>
    </source>
</reference>
<keyword evidence="2" id="KW-1185">Reference proteome</keyword>
<dbReference type="RefSeq" id="WP_076486413.1">
    <property type="nucleotide sequence ID" value="NZ_FTOG01000017.1"/>
</dbReference>